<accession>A0ABV1H7W1</accession>
<comment type="caution">
    <text evidence="2">The sequence shown here is derived from an EMBL/GenBank/DDBJ whole genome shotgun (WGS) entry which is preliminary data.</text>
</comment>
<keyword evidence="1" id="KW-0472">Membrane</keyword>
<reference evidence="2" key="1">
    <citation type="submission" date="2024-03" db="EMBL/GenBank/DDBJ databases">
        <title>Human intestinal bacterial collection.</title>
        <authorList>
            <person name="Pauvert C."/>
            <person name="Hitch T.C.A."/>
            <person name="Clavel T."/>
        </authorList>
    </citation>
    <scope>NUCLEOTIDE SEQUENCE [LARGE SCALE GENOMIC DNA]</scope>
    <source>
        <strain evidence="2">CLA-AA-H89B</strain>
    </source>
</reference>
<proteinExistence type="predicted"/>
<evidence type="ECO:0000256" key="1">
    <source>
        <dbReference type="SAM" id="Phobius"/>
    </source>
</evidence>
<dbReference type="EMBL" id="JBBMFS010000012">
    <property type="protein sequence ID" value="MEQ2555792.1"/>
    <property type="molecule type" value="Genomic_DNA"/>
</dbReference>
<keyword evidence="1" id="KW-1133">Transmembrane helix</keyword>
<keyword evidence="3" id="KW-1185">Reference proteome</keyword>
<protein>
    <recommendedName>
        <fullName evidence="4">DUF4352 domain-containing protein</fullName>
    </recommendedName>
</protein>
<evidence type="ECO:0000313" key="2">
    <source>
        <dbReference type="EMBL" id="MEQ2555792.1"/>
    </source>
</evidence>
<organism evidence="2 3">
    <name type="scientific">Lachnospira intestinalis</name>
    <dbReference type="NCBI Taxonomy" id="3133158"/>
    <lineage>
        <taxon>Bacteria</taxon>
        <taxon>Bacillati</taxon>
        <taxon>Bacillota</taxon>
        <taxon>Clostridia</taxon>
        <taxon>Lachnospirales</taxon>
        <taxon>Lachnospiraceae</taxon>
        <taxon>Lachnospira</taxon>
    </lineage>
</organism>
<keyword evidence="1" id="KW-0812">Transmembrane</keyword>
<feature type="transmembrane region" description="Helical" evidence="1">
    <location>
        <begin position="6"/>
        <end position="26"/>
    </location>
</feature>
<dbReference type="Proteomes" id="UP001546774">
    <property type="component" value="Unassembled WGS sequence"/>
</dbReference>
<gene>
    <name evidence="2" type="ORF">WMO37_12400</name>
</gene>
<name>A0ABV1H7W1_9FIRM</name>
<evidence type="ECO:0000313" key="3">
    <source>
        <dbReference type="Proteomes" id="UP001546774"/>
    </source>
</evidence>
<sequence length="191" mass="21591">MKKKKWIGIGIVLVLVFVVIAAVINVNKRFPQRTKEVYAPGEWMPLDNSVSVCADTARILEGEELEACMRDEFGGQDFQVKKKKGRVRQLVIKFRIKNTGDSEINIWQYMLKLAVNSYPDGWTNGLGTHYAQENTLAAGEECECLAAYTIGLGMVSDSEYPRFVKNNTFQIVQAVYPVQRMIEFKIGEEGT</sequence>
<evidence type="ECO:0008006" key="4">
    <source>
        <dbReference type="Google" id="ProtNLM"/>
    </source>
</evidence>